<dbReference type="Proteomes" id="UP001595976">
    <property type="component" value="Unassembled WGS sequence"/>
</dbReference>
<proteinExistence type="predicted"/>
<keyword evidence="5" id="KW-1185">Reference proteome</keyword>
<dbReference type="InterPro" id="IPR010982">
    <property type="entry name" value="Lambda_DNA-bd_dom_sf"/>
</dbReference>
<dbReference type="PANTHER" id="PTHR36924">
    <property type="entry name" value="ANTITOXIN HIGA-1"/>
    <property type="match status" value="1"/>
</dbReference>
<protein>
    <submittedName>
        <fullName evidence="4">HigA family addiction module antitoxin</fullName>
    </submittedName>
</protein>
<evidence type="ECO:0000313" key="5">
    <source>
        <dbReference type="Proteomes" id="UP001595976"/>
    </source>
</evidence>
<name>A0ABW0F6S7_9HYPH</name>
<comment type="caution">
    <text evidence="4">The sequence shown here is derived from an EMBL/GenBank/DDBJ whole genome shotgun (WGS) entry which is preliminary data.</text>
</comment>
<sequence>MSKSSTITDAEARSGLTDPPLAPITPGEILLEEFMKPLGVSQNRLARDIDAPVSRVAGIVKGERAITADTALRLARFFGTSPEIWMTLQSDYDLRLARRASGGDIEKRVRPLAAA</sequence>
<evidence type="ECO:0000313" key="4">
    <source>
        <dbReference type="EMBL" id="MFC5294922.1"/>
    </source>
</evidence>
<feature type="region of interest" description="Disordered" evidence="2">
    <location>
        <begin position="1"/>
        <end position="21"/>
    </location>
</feature>
<dbReference type="RefSeq" id="WP_158443622.1">
    <property type="nucleotide sequence ID" value="NZ_JAOAOS010000003.1"/>
</dbReference>
<dbReference type="Pfam" id="PF01381">
    <property type="entry name" value="HTH_3"/>
    <property type="match status" value="1"/>
</dbReference>
<dbReference type="CDD" id="cd00093">
    <property type="entry name" value="HTH_XRE"/>
    <property type="match status" value="1"/>
</dbReference>
<dbReference type="NCBIfam" id="TIGR02607">
    <property type="entry name" value="antidote_HigA"/>
    <property type="match status" value="1"/>
</dbReference>
<accession>A0ABW0F6S7</accession>
<evidence type="ECO:0000256" key="2">
    <source>
        <dbReference type="SAM" id="MobiDB-lite"/>
    </source>
</evidence>
<dbReference type="PANTHER" id="PTHR36924:SF1">
    <property type="entry name" value="ANTITOXIN HIGA-1"/>
    <property type="match status" value="1"/>
</dbReference>
<organism evidence="4 5">
    <name type="scientific">Bosea minatitlanensis</name>
    <dbReference type="NCBI Taxonomy" id="128782"/>
    <lineage>
        <taxon>Bacteria</taxon>
        <taxon>Pseudomonadati</taxon>
        <taxon>Pseudomonadota</taxon>
        <taxon>Alphaproteobacteria</taxon>
        <taxon>Hyphomicrobiales</taxon>
        <taxon>Boseaceae</taxon>
        <taxon>Bosea</taxon>
    </lineage>
</organism>
<dbReference type="InterPro" id="IPR013430">
    <property type="entry name" value="Toxin_antidote_HigA"/>
</dbReference>
<gene>
    <name evidence="4" type="ORF">ACFPK2_18175</name>
</gene>
<keyword evidence="1" id="KW-0238">DNA-binding</keyword>
<reference evidence="5" key="1">
    <citation type="journal article" date="2019" name="Int. J. Syst. Evol. Microbiol.">
        <title>The Global Catalogue of Microorganisms (GCM) 10K type strain sequencing project: providing services to taxonomists for standard genome sequencing and annotation.</title>
        <authorList>
            <consortium name="The Broad Institute Genomics Platform"/>
            <consortium name="The Broad Institute Genome Sequencing Center for Infectious Disease"/>
            <person name="Wu L."/>
            <person name="Ma J."/>
        </authorList>
    </citation>
    <scope>NUCLEOTIDE SEQUENCE [LARGE SCALE GENOMIC DNA]</scope>
    <source>
        <strain evidence="5">CGMCC 1.15643</strain>
    </source>
</reference>
<feature type="domain" description="HTH cro/C1-type" evidence="3">
    <location>
        <begin position="31"/>
        <end position="85"/>
    </location>
</feature>
<dbReference type="SMART" id="SM00530">
    <property type="entry name" value="HTH_XRE"/>
    <property type="match status" value="1"/>
</dbReference>
<dbReference type="InterPro" id="IPR001387">
    <property type="entry name" value="Cro/C1-type_HTH"/>
</dbReference>
<dbReference type="PROSITE" id="PS50943">
    <property type="entry name" value="HTH_CROC1"/>
    <property type="match status" value="1"/>
</dbReference>
<evidence type="ECO:0000256" key="1">
    <source>
        <dbReference type="ARBA" id="ARBA00023125"/>
    </source>
</evidence>
<evidence type="ECO:0000259" key="3">
    <source>
        <dbReference type="PROSITE" id="PS50943"/>
    </source>
</evidence>
<dbReference type="EMBL" id="JBHSLI010000007">
    <property type="protein sequence ID" value="MFC5294922.1"/>
    <property type="molecule type" value="Genomic_DNA"/>
</dbReference>
<dbReference type="Gene3D" id="1.10.260.40">
    <property type="entry name" value="lambda repressor-like DNA-binding domains"/>
    <property type="match status" value="1"/>
</dbReference>
<dbReference type="SUPFAM" id="SSF47413">
    <property type="entry name" value="lambda repressor-like DNA-binding domains"/>
    <property type="match status" value="1"/>
</dbReference>